<feature type="domain" description="Protein kinase" evidence="13">
    <location>
        <begin position="14"/>
        <end position="262"/>
    </location>
</feature>
<dbReference type="SUPFAM" id="SSF56112">
    <property type="entry name" value="Protein kinase-like (PK-like)"/>
    <property type="match status" value="1"/>
</dbReference>
<keyword evidence="2 12" id="KW-0723">Serine/threonine-protein kinase</keyword>
<dbReference type="InterPro" id="IPR017441">
    <property type="entry name" value="Protein_kinase_ATP_BS"/>
</dbReference>
<keyword evidence="16" id="KW-1185">Reference proteome</keyword>
<evidence type="ECO:0000259" key="14">
    <source>
        <dbReference type="PROSITE" id="PS50030"/>
    </source>
</evidence>
<dbReference type="FunFam" id="1.10.8.10:FF:000005">
    <property type="entry name" value="Non-specific serine/threonine protein kinase"/>
    <property type="match status" value="1"/>
</dbReference>
<evidence type="ECO:0000256" key="5">
    <source>
        <dbReference type="ARBA" id="ARBA00022777"/>
    </source>
</evidence>
<dbReference type="FunFam" id="1.10.510.10:FF:000002">
    <property type="entry name" value="Non-specific serine/threonine protein kinase"/>
    <property type="match status" value="1"/>
</dbReference>
<gene>
    <name evidence="15" type="primary">LOC102555239</name>
    <name evidence="15" type="ORF">PHOROB_LOCUS12471</name>
</gene>
<comment type="caution">
    <text evidence="15">The sequence shown here is derived from an EMBL/GenBank/DDBJ whole genome shotgun (WGS) entry which is preliminary data.</text>
</comment>
<evidence type="ECO:0000259" key="13">
    <source>
        <dbReference type="PROSITE" id="PS50011"/>
    </source>
</evidence>
<dbReference type="EMBL" id="CALSGD010001509">
    <property type="protein sequence ID" value="CAH6884927.1"/>
    <property type="molecule type" value="Genomic_DNA"/>
</dbReference>
<dbReference type="GO" id="GO:0050321">
    <property type="term" value="F:tau-protein kinase activity"/>
    <property type="evidence" value="ECO:0007669"/>
    <property type="project" value="TreeGrafter"/>
</dbReference>
<feature type="binding site" evidence="11">
    <location>
        <position position="43"/>
    </location>
    <ligand>
        <name>ATP</name>
        <dbReference type="ChEBI" id="CHEBI:30616"/>
    </ligand>
</feature>
<dbReference type="CDD" id="cd14003">
    <property type="entry name" value="STKc_AMPK-like"/>
    <property type="match status" value="1"/>
</dbReference>
<evidence type="ECO:0000256" key="9">
    <source>
        <dbReference type="ARBA" id="ARBA00047899"/>
    </source>
</evidence>
<dbReference type="Gene3D" id="1.10.510.10">
    <property type="entry name" value="Transferase(Phosphotransferase) domain 1"/>
    <property type="match status" value="1"/>
</dbReference>
<dbReference type="PROSITE" id="PS00107">
    <property type="entry name" value="PROTEIN_KINASE_ATP"/>
    <property type="match status" value="1"/>
</dbReference>
<comment type="catalytic activity">
    <reaction evidence="9">
        <text>L-threonyl-[protein] + ATP = O-phospho-L-threonyl-[protein] + ADP + H(+)</text>
        <dbReference type="Rhea" id="RHEA:46608"/>
        <dbReference type="Rhea" id="RHEA-COMP:11060"/>
        <dbReference type="Rhea" id="RHEA-COMP:11605"/>
        <dbReference type="ChEBI" id="CHEBI:15378"/>
        <dbReference type="ChEBI" id="CHEBI:30013"/>
        <dbReference type="ChEBI" id="CHEBI:30616"/>
        <dbReference type="ChEBI" id="CHEBI:61977"/>
        <dbReference type="ChEBI" id="CHEBI:456216"/>
        <dbReference type="EC" id="2.7.11.1"/>
    </reaction>
</comment>
<keyword evidence="5" id="KW-0418">Kinase</keyword>
<evidence type="ECO:0000256" key="8">
    <source>
        <dbReference type="ARBA" id="ARBA00038181"/>
    </source>
</evidence>
<keyword evidence="6 11" id="KW-0067">ATP-binding</keyword>
<dbReference type="InterPro" id="IPR011009">
    <property type="entry name" value="Kinase-like_dom_sf"/>
</dbReference>
<dbReference type="CDD" id="cd14337">
    <property type="entry name" value="UBA_MARK_Par1"/>
    <property type="match status" value="1"/>
</dbReference>
<evidence type="ECO:0000256" key="11">
    <source>
        <dbReference type="PROSITE-ProRule" id="PRU10141"/>
    </source>
</evidence>
<evidence type="ECO:0000256" key="10">
    <source>
        <dbReference type="ARBA" id="ARBA00048679"/>
    </source>
</evidence>
<reference evidence="15" key="1">
    <citation type="submission" date="2022-06" db="EMBL/GenBank/DDBJ databases">
        <authorList>
            <person name="Andreotti S."/>
            <person name="Wyler E."/>
        </authorList>
    </citation>
    <scope>NUCLEOTIDE SEQUENCE</scope>
</reference>
<dbReference type="AlphaFoldDB" id="A0AAU9ZVE9"/>
<dbReference type="SMART" id="SM00220">
    <property type="entry name" value="S_TKc"/>
    <property type="match status" value="1"/>
</dbReference>
<comment type="similarity">
    <text evidence="8">Belongs to the protein kinase superfamily. CAMK Ser/Thr protein kinase family. Smok subfamily.</text>
</comment>
<comment type="catalytic activity">
    <reaction evidence="10">
        <text>L-seryl-[protein] + ATP = O-phospho-L-seryl-[protein] + ADP + H(+)</text>
        <dbReference type="Rhea" id="RHEA:17989"/>
        <dbReference type="Rhea" id="RHEA-COMP:9863"/>
        <dbReference type="Rhea" id="RHEA-COMP:11604"/>
        <dbReference type="ChEBI" id="CHEBI:15378"/>
        <dbReference type="ChEBI" id="CHEBI:29999"/>
        <dbReference type="ChEBI" id="CHEBI:30616"/>
        <dbReference type="ChEBI" id="CHEBI:83421"/>
        <dbReference type="ChEBI" id="CHEBI:456216"/>
        <dbReference type="EC" id="2.7.11.1"/>
    </reaction>
</comment>
<evidence type="ECO:0000256" key="3">
    <source>
        <dbReference type="ARBA" id="ARBA00022679"/>
    </source>
</evidence>
<dbReference type="PROSITE" id="PS50030">
    <property type="entry name" value="UBA"/>
    <property type="match status" value="1"/>
</dbReference>
<dbReference type="GO" id="GO:0005737">
    <property type="term" value="C:cytoplasm"/>
    <property type="evidence" value="ECO:0007669"/>
    <property type="project" value="TreeGrafter"/>
</dbReference>
<evidence type="ECO:0000313" key="15">
    <source>
        <dbReference type="EMBL" id="CAH6884927.1"/>
    </source>
</evidence>
<dbReference type="GO" id="GO:0005524">
    <property type="term" value="F:ATP binding"/>
    <property type="evidence" value="ECO:0007669"/>
    <property type="project" value="UniProtKB-UniRule"/>
</dbReference>
<evidence type="ECO:0000256" key="1">
    <source>
        <dbReference type="ARBA" id="ARBA00012513"/>
    </source>
</evidence>
<protein>
    <recommendedName>
        <fullName evidence="1">non-specific serine/threonine protein kinase</fullName>
        <ecNumber evidence="1">2.7.11.1</ecNumber>
    </recommendedName>
</protein>
<comment type="function">
    <text evidence="7">May play a role in sperm motility, especially in the regulation of flagellar function.</text>
</comment>
<keyword evidence="4 11" id="KW-0547">Nucleotide-binding</keyword>
<dbReference type="GO" id="GO:0035556">
    <property type="term" value="P:intracellular signal transduction"/>
    <property type="evidence" value="ECO:0007669"/>
    <property type="project" value="TreeGrafter"/>
</dbReference>
<dbReference type="PROSITE" id="PS00108">
    <property type="entry name" value="PROTEIN_KINASE_ST"/>
    <property type="match status" value="1"/>
</dbReference>
<dbReference type="Proteomes" id="UP001152836">
    <property type="component" value="Unassembled WGS sequence"/>
</dbReference>
<sequence>MACLLRNDSLKRQYKIKCNIGHGAFGYVKLAQHRFTGAQVAIKSIENIKKHIRIITAEMATLQSLQHPNIIRLFQIITTQKHCYFVTEYAPGGNLFQLIKKGGRLQEVRAQKLFGQLVSAIRYCHQIDIVHRDLKPQNILIDAEGNVKVADFGLARRCRAGTVLQGRCGTNIFNAPELVLREGYDGKKADVWSLGVVLYFITIGYHPFKGSTLKETEGNIIQGSYFVPAHVSAQLENLIHQLLTIAPEKRPSIEDVEQHPWVIKCEENIPGNTYPDPKVLDILIDLGFNINDILESLQKRKYDEMMGTYLIIEEQVRKGVWLDCTTLPKPEYTDPTPPPTPVPCLKRRASEPIFGFLPSQPLQQNQPDILTLLERKLARSASLPQCCPQRKIPPCSCAPLYKPGAHPCISSSIPEEIMSLPPKLDFDMEAISPPQNTGCFKRLHRRIRTCLSCCCLPRSSETQPPPMFNRVAP</sequence>
<dbReference type="InterPro" id="IPR015940">
    <property type="entry name" value="UBA"/>
</dbReference>
<dbReference type="FunFam" id="3.30.200.20:FF:000003">
    <property type="entry name" value="Non-specific serine/threonine protein kinase"/>
    <property type="match status" value="1"/>
</dbReference>
<accession>A0AAU9ZVE9</accession>
<evidence type="ECO:0000256" key="4">
    <source>
        <dbReference type="ARBA" id="ARBA00022741"/>
    </source>
</evidence>
<keyword evidence="3" id="KW-0808">Transferase</keyword>
<evidence type="ECO:0000256" key="6">
    <source>
        <dbReference type="ARBA" id="ARBA00022840"/>
    </source>
</evidence>
<name>A0AAU9ZVE9_PHORO</name>
<dbReference type="Gene3D" id="1.10.8.10">
    <property type="entry name" value="DNA helicase RuvA subunit, C-terminal domain"/>
    <property type="match status" value="1"/>
</dbReference>
<dbReference type="EC" id="2.7.11.1" evidence="1"/>
<dbReference type="InterPro" id="IPR000719">
    <property type="entry name" value="Prot_kinase_dom"/>
</dbReference>
<evidence type="ECO:0000256" key="12">
    <source>
        <dbReference type="RuleBase" id="RU000304"/>
    </source>
</evidence>
<proteinExistence type="inferred from homology"/>
<evidence type="ECO:0000313" key="16">
    <source>
        <dbReference type="Proteomes" id="UP001152836"/>
    </source>
</evidence>
<dbReference type="InterPro" id="IPR008271">
    <property type="entry name" value="Ser/Thr_kinase_AS"/>
</dbReference>
<evidence type="ECO:0000256" key="2">
    <source>
        <dbReference type="ARBA" id="ARBA00022527"/>
    </source>
</evidence>
<dbReference type="Pfam" id="PF00069">
    <property type="entry name" value="Pkinase"/>
    <property type="match status" value="1"/>
</dbReference>
<dbReference type="PROSITE" id="PS50011">
    <property type="entry name" value="PROTEIN_KINASE_DOM"/>
    <property type="match status" value="1"/>
</dbReference>
<dbReference type="PANTHER" id="PTHR24346:SF56">
    <property type="entry name" value="SERINE_THREONINE-PROTEIN KINASE MARK2"/>
    <property type="match status" value="1"/>
</dbReference>
<organism evidence="15 16">
    <name type="scientific">Phodopus roborovskii</name>
    <name type="common">Roborovski's desert hamster</name>
    <name type="synonym">Cricetulus roborovskii</name>
    <dbReference type="NCBI Taxonomy" id="109678"/>
    <lineage>
        <taxon>Eukaryota</taxon>
        <taxon>Metazoa</taxon>
        <taxon>Chordata</taxon>
        <taxon>Craniata</taxon>
        <taxon>Vertebrata</taxon>
        <taxon>Euteleostomi</taxon>
        <taxon>Mammalia</taxon>
        <taxon>Eutheria</taxon>
        <taxon>Euarchontoglires</taxon>
        <taxon>Glires</taxon>
        <taxon>Rodentia</taxon>
        <taxon>Myomorpha</taxon>
        <taxon>Muroidea</taxon>
        <taxon>Cricetidae</taxon>
        <taxon>Cricetinae</taxon>
        <taxon>Phodopus</taxon>
    </lineage>
</organism>
<dbReference type="GO" id="GO:0000226">
    <property type="term" value="P:microtubule cytoskeleton organization"/>
    <property type="evidence" value="ECO:0007669"/>
    <property type="project" value="TreeGrafter"/>
</dbReference>
<feature type="domain" description="UBA" evidence="14">
    <location>
        <begin position="274"/>
        <end position="313"/>
    </location>
</feature>
<evidence type="ECO:0000256" key="7">
    <source>
        <dbReference type="ARBA" id="ARBA00037391"/>
    </source>
</evidence>
<dbReference type="Gene3D" id="3.30.200.20">
    <property type="entry name" value="Phosphorylase Kinase, domain 1"/>
    <property type="match status" value="1"/>
</dbReference>
<dbReference type="PANTHER" id="PTHR24346">
    <property type="entry name" value="MAP/MICROTUBULE AFFINITY-REGULATING KINASE"/>
    <property type="match status" value="1"/>
</dbReference>